<dbReference type="AlphaFoldDB" id="A0A0F9F9R6"/>
<dbReference type="EMBL" id="LAZR01031348">
    <property type="protein sequence ID" value="KKL54015.1"/>
    <property type="molecule type" value="Genomic_DNA"/>
</dbReference>
<name>A0A0F9F9R6_9ZZZZ</name>
<proteinExistence type="predicted"/>
<accession>A0A0F9F9R6</accession>
<evidence type="ECO:0000313" key="1">
    <source>
        <dbReference type="EMBL" id="KKL54015.1"/>
    </source>
</evidence>
<protein>
    <submittedName>
        <fullName evidence="1">Uncharacterized protein</fullName>
    </submittedName>
</protein>
<comment type="caution">
    <text evidence="1">The sequence shown here is derived from an EMBL/GenBank/DDBJ whole genome shotgun (WGS) entry which is preliminary data.</text>
</comment>
<organism evidence="1">
    <name type="scientific">marine sediment metagenome</name>
    <dbReference type="NCBI Taxonomy" id="412755"/>
    <lineage>
        <taxon>unclassified sequences</taxon>
        <taxon>metagenomes</taxon>
        <taxon>ecological metagenomes</taxon>
    </lineage>
</organism>
<reference evidence="1" key="1">
    <citation type="journal article" date="2015" name="Nature">
        <title>Complex archaea that bridge the gap between prokaryotes and eukaryotes.</title>
        <authorList>
            <person name="Spang A."/>
            <person name="Saw J.H."/>
            <person name="Jorgensen S.L."/>
            <person name="Zaremba-Niedzwiedzka K."/>
            <person name="Martijn J."/>
            <person name="Lind A.E."/>
            <person name="van Eijk R."/>
            <person name="Schleper C."/>
            <person name="Guy L."/>
            <person name="Ettema T.J."/>
        </authorList>
    </citation>
    <scope>NUCLEOTIDE SEQUENCE</scope>
</reference>
<gene>
    <name evidence="1" type="ORF">LCGC14_2269640</name>
</gene>
<sequence>MANSLTRDGEKACLLGGASDGSVARLATSVRLFKSTSSPNKDGTGFNEVDDGNGYTSGGHAITEANWTYDVSNAKITLADQTWTASGGQVLNVKGAYIVDAGGNVLAWWARSTPVTLDSGDDITLDDLVVQLT</sequence>